<dbReference type="PANTHER" id="PTHR44675:SF1">
    <property type="entry name" value="P21-ACTIVATED PROTEIN KINASE-INTERACTING PROTEIN 1"/>
    <property type="match status" value="1"/>
</dbReference>
<dbReference type="PANTHER" id="PTHR44675">
    <property type="entry name" value="PAK1 INTERACTING PROTEIN 1"/>
    <property type="match status" value="1"/>
</dbReference>
<evidence type="ECO:0000256" key="1">
    <source>
        <dbReference type="ARBA" id="ARBA00022574"/>
    </source>
</evidence>
<dbReference type="Gene3D" id="2.130.10.10">
    <property type="entry name" value="YVTN repeat-like/Quinoprotein amine dehydrogenase"/>
    <property type="match status" value="2"/>
</dbReference>
<protein>
    <submittedName>
        <fullName evidence="5">Uncharacterized protein</fullName>
    </submittedName>
</protein>
<dbReference type="InterPro" id="IPR001680">
    <property type="entry name" value="WD40_rpt"/>
</dbReference>
<comment type="caution">
    <text evidence="5">The sequence shown here is derived from an EMBL/GenBank/DDBJ whole genome shotgun (WGS) entry which is preliminary data.</text>
</comment>
<evidence type="ECO:0000256" key="4">
    <source>
        <dbReference type="PROSITE-ProRule" id="PRU00221"/>
    </source>
</evidence>
<gene>
    <name evidence="5" type="ORF">DMN91_008564</name>
</gene>
<dbReference type="Pfam" id="PF00400">
    <property type="entry name" value="WD40"/>
    <property type="match status" value="4"/>
</dbReference>
<dbReference type="SMART" id="SM00320">
    <property type="entry name" value="WD40"/>
    <property type="match status" value="5"/>
</dbReference>
<dbReference type="InterPro" id="IPR019775">
    <property type="entry name" value="WD40_repeat_CS"/>
</dbReference>
<feature type="repeat" description="WD" evidence="4">
    <location>
        <begin position="172"/>
        <end position="201"/>
    </location>
</feature>
<keyword evidence="2" id="KW-0677">Repeat</keyword>
<dbReference type="InterPro" id="IPR036322">
    <property type="entry name" value="WD40_repeat_dom_sf"/>
</dbReference>
<keyword evidence="1 4" id="KW-0853">WD repeat</keyword>
<dbReference type="OrthoDB" id="308449at2759"/>
<evidence type="ECO:0000256" key="3">
    <source>
        <dbReference type="ARBA" id="ARBA00045213"/>
    </source>
</evidence>
<feature type="repeat" description="WD" evidence="4">
    <location>
        <begin position="96"/>
        <end position="132"/>
    </location>
</feature>
<organism evidence="5">
    <name type="scientific">Ooceraea biroi</name>
    <name type="common">Clonal raider ant</name>
    <name type="synonym">Cerapachys biroi</name>
    <dbReference type="NCBI Taxonomy" id="2015173"/>
    <lineage>
        <taxon>Eukaryota</taxon>
        <taxon>Metazoa</taxon>
        <taxon>Ecdysozoa</taxon>
        <taxon>Arthropoda</taxon>
        <taxon>Hexapoda</taxon>
        <taxon>Insecta</taxon>
        <taxon>Pterygota</taxon>
        <taxon>Neoptera</taxon>
        <taxon>Endopterygota</taxon>
        <taxon>Hymenoptera</taxon>
        <taxon>Apocrita</taxon>
        <taxon>Aculeata</taxon>
        <taxon>Formicoidea</taxon>
        <taxon>Formicidae</taxon>
        <taxon>Dorylinae</taxon>
        <taxon>Ooceraea</taxon>
    </lineage>
</organism>
<evidence type="ECO:0000313" key="5">
    <source>
        <dbReference type="EMBL" id="RLU18208.1"/>
    </source>
</evidence>
<dbReference type="Proteomes" id="UP000279307">
    <property type="component" value="Chromosome 9"/>
</dbReference>
<dbReference type="SUPFAM" id="SSF50978">
    <property type="entry name" value="WD40 repeat-like"/>
    <property type="match status" value="1"/>
</dbReference>
<dbReference type="InterPro" id="IPR051959">
    <property type="entry name" value="PAK1-Kinase_Regulator"/>
</dbReference>
<reference evidence="5" key="1">
    <citation type="journal article" date="2018" name="Genome Res.">
        <title>The genomic architecture and molecular evolution of ant odorant receptors.</title>
        <authorList>
            <person name="McKenzie S.K."/>
            <person name="Kronauer D.J.C."/>
        </authorList>
    </citation>
    <scope>NUCLEOTIDE SEQUENCE [LARGE SCALE GENOMIC DNA]</scope>
    <source>
        <strain evidence="5">Clonal line C1</strain>
    </source>
</reference>
<accession>A0A3L8DE69</accession>
<feature type="repeat" description="WD" evidence="4">
    <location>
        <begin position="47"/>
        <end position="75"/>
    </location>
</feature>
<dbReference type="InterPro" id="IPR015943">
    <property type="entry name" value="WD40/YVTN_repeat-like_dom_sf"/>
</dbReference>
<name>A0A3L8DE69_OOCBI</name>
<reference evidence="5" key="2">
    <citation type="submission" date="2018-07" db="EMBL/GenBank/DDBJ databases">
        <authorList>
            <person name="Mckenzie S.K."/>
            <person name="Kronauer D.J.C."/>
        </authorList>
    </citation>
    <scope>NUCLEOTIDE SEQUENCE</scope>
    <source>
        <strain evidence="5">Clonal line C1</strain>
    </source>
</reference>
<sequence length="268" mass="30054">MEKSFATHSHSVSIRSVSNSKYYLASAGADETVCLYDMRYRRGCGKLIHHNDTINCIAFTPENSHLFTCSNDGSIAAIRCGNWQTKKHWPKAHKGSAVNTLAIHPTGKLALSTGTDGVLRTWNLIKGRIEKEIKFDSKVICAEFLKDNLIAVGLENEQIKFCDLKAAQIMDTTAHDMRVKCIAHTNDLLVSASSSGEIKLWRYNKHGLNILQTVNCGARITCLSLAQACRNLTQETEVKLEEENEVRKESKLRLKQQVIVDYADDWEV</sequence>
<evidence type="ECO:0000256" key="2">
    <source>
        <dbReference type="ARBA" id="ARBA00022737"/>
    </source>
</evidence>
<dbReference type="AlphaFoldDB" id="A0A3L8DE69"/>
<proteinExistence type="predicted"/>
<dbReference type="PROSITE" id="PS50082">
    <property type="entry name" value="WD_REPEATS_2"/>
    <property type="match status" value="3"/>
</dbReference>
<dbReference type="PROSITE" id="PS00678">
    <property type="entry name" value="WD_REPEATS_1"/>
    <property type="match status" value="1"/>
</dbReference>
<dbReference type="EMBL" id="QOIP01000009">
    <property type="protein sequence ID" value="RLU18208.1"/>
    <property type="molecule type" value="Genomic_DNA"/>
</dbReference>
<comment type="function">
    <text evidence="3">Negatively regulates the PAK1 kinase. PAK1 is a member of the PAK kinase family, which has been shown to play a positive role in the regulation of signaling pathways involving MAPK8 and RELA. PAK1 exists as an inactive homodimer, which is activated by binding of small GTPases such as CDC42 to an N-terminal regulatory domain. PAK1IP1 also binds to the N-terminus of PAK1, and inhibits the specific activation of PAK1 by CDC42. May be involved in ribosomal large subunit assembly.</text>
</comment>